<accession>A0A5K1I8K6</accession>
<name>A0A5K1I8K6_9GAMM</name>
<reference evidence="1 2" key="1">
    <citation type="submission" date="2019-09" db="EMBL/GenBank/DDBJ databases">
        <authorList>
            <person name="Criscuolo A."/>
        </authorList>
    </citation>
    <scope>NUCLEOTIDE SEQUENCE [LARGE SCALE GENOMIC DNA]</scope>
    <source>
        <strain evidence="2">3(2)</strain>
    </source>
</reference>
<keyword evidence="2" id="KW-1185">Reference proteome</keyword>
<sequence length="139" mass="15106">MITLTHAGTAIALPEDLAWPDEFDWSPVAAAEQRTLTGALIIHHSTRQSGRPITLASEGASWFPRAQVLALQAIHQMDATAVAVGQPVAPMTLDVHGRVFSVTWRRGGNAQPLEALPVYRLADPDGTHPYLITLRLQEI</sequence>
<organism evidence="1 2">
    <name type="scientific">Halomonas lysinitropha</name>
    <dbReference type="NCBI Taxonomy" id="2607506"/>
    <lineage>
        <taxon>Bacteria</taxon>
        <taxon>Pseudomonadati</taxon>
        <taxon>Pseudomonadota</taxon>
        <taxon>Gammaproteobacteria</taxon>
        <taxon>Oceanospirillales</taxon>
        <taxon>Halomonadaceae</taxon>
        <taxon>Halomonas</taxon>
    </lineage>
</organism>
<protein>
    <submittedName>
        <fullName evidence="1">Uncharacterized protein</fullName>
    </submittedName>
</protein>
<evidence type="ECO:0000313" key="1">
    <source>
        <dbReference type="EMBL" id="VVZ96513.1"/>
    </source>
</evidence>
<evidence type="ECO:0000313" key="2">
    <source>
        <dbReference type="Proteomes" id="UP000326725"/>
    </source>
</evidence>
<proteinExistence type="predicted"/>
<dbReference type="Proteomes" id="UP000326725">
    <property type="component" value="Unassembled WGS sequence"/>
</dbReference>
<dbReference type="RefSeq" id="WP_151444297.1">
    <property type="nucleotide sequence ID" value="NZ_CABVOU010000039.1"/>
</dbReference>
<dbReference type="EMBL" id="CABVOU010000039">
    <property type="protein sequence ID" value="VVZ96513.1"/>
    <property type="molecule type" value="Genomic_DNA"/>
</dbReference>
<gene>
    <name evidence="1" type="ORF">HALO32_02614</name>
</gene>
<dbReference type="AlphaFoldDB" id="A0A5K1I8K6"/>